<keyword evidence="2" id="KW-1185">Reference proteome</keyword>
<proteinExistence type="predicted"/>
<gene>
    <name evidence="1" type="ORF">NH26_07610</name>
</gene>
<comment type="caution">
    <text evidence="1">The sequence shown here is derived from an EMBL/GenBank/DDBJ whole genome shotgun (WGS) entry which is preliminary data.</text>
</comment>
<protein>
    <submittedName>
        <fullName evidence="1">Uncharacterized protein</fullName>
    </submittedName>
</protein>
<name>A0A1S1YYY4_FLAPC</name>
<evidence type="ECO:0000313" key="1">
    <source>
        <dbReference type="EMBL" id="OHX66226.1"/>
    </source>
</evidence>
<accession>A0A1S1YYY4</accession>
<organism evidence="1 2">
    <name type="scientific">Flammeovirga pacifica</name>
    <dbReference type="NCBI Taxonomy" id="915059"/>
    <lineage>
        <taxon>Bacteria</taxon>
        <taxon>Pseudomonadati</taxon>
        <taxon>Bacteroidota</taxon>
        <taxon>Cytophagia</taxon>
        <taxon>Cytophagales</taxon>
        <taxon>Flammeovirgaceae</taxon>
        <taxon>Flammeovirga</taxon>
    </lineage>
</organism>
<reference evidence="1 2" key="1">
    <citation type="journal article" date="2012" name="Int. J. Syst. Evol. Microbiol.">
        <title>Flammeovirga pacifica sp. nov., isolated from deep-sea sediment.</title>
        <authorList>
            <person name="Xu H."/>
            <person name="Fu Y."/>
            <person name="Yang N."/>
            <person name="Ding Z."/>
            <person name="Lai Q."/>
            <person name="Zeng R."/>
        </authorList>
    </citation>
    <scope>NUCLEOTIDE SEQUENCE [LARGE SCALE GENOMIC DNA]</scope>
    <source>
        <strain evidence="2">DSM 24597 / LMG 26175 / WPAGA1</strain>
    </source>
</reference>
<dbReference type="Proteomes" id="UP000179797">
    <property type="component" value="Unassembled WGS sequence"/>
</dbReference>
<dbReference type="EMBL" id="JRYR02000001">
    <property type="protein sequence ID" value="OHX66226.1"/>
    <property type="molecule type" value="Genomic_DNA"/>
</dbReference>
<sequence length="542" mass="58014">MYACGPTLDEIVVPPIENYKVGVPILDGDISFTDLIPEDELSDLEIADDSSMYFEFDTAIVIATTDDLVGAFGSGGTDDFFSVDFPNPITGVSLPIPSQGVTLKFTSDASTCTSTPLPCVELQNDVSQVSYIRFMQGTMDVDYNVNAGETFTMVLSNITGPNGETSLTVTQGSSQTSASISLVNVEFQLSDTPTLTMSVTDASGNPSSSGTLTDIGMSTDNNADRLRVLFPSGLSSAGFDIPQESIETDYLTEIFPDGAEITFQDPLINFDFDNPIGTGVSIDLSVNGGVEAVTPNGNLPLSFTGSIADTGTVSQCSQIITVAAATDFDNAARTNKFMCNASNIMSNRPTEMRFAGRANYNVGAGDEVFFTNDDSVKAYFTTRIPLHIGFSGMTYTSGSDLNLDFSSELDDVNSAILRSKVDNGLPVDGTLKFYIKNRERGRTIDSIIVNGNQDGQQVIKSAIVDDNGVVIESKEQYLETQLTGDQVRTLLNAGYLDISFDLVGDADSTTDYPDPVLIKKNQRMNLQMGLLLDATVDLNGSN</sequence>
<evidence type="ECO:0000313" key="2">
    <source>
        <dbReference type="Proteomes" id="UP000179797"/>
    </source>
</evidence>
<dbReference type="AlphaFoldDB" id="A0A1S1YYY4"/>